<evidence type="ECO:0000256" key="5">
    <source>
        <dbReference type="ARBA" id="ARBA00022605"/>
    </source>
</evidence>
<dbReference type="InterPro" id="IPR039557">
    <property type="entry name" value="AHAS_ACT"/>
</dbReference>
<dbReference type="RefSeq" id="WP_379981048.1">
    <property type="nucleotide sequence ID" value="NZ_JBHSFV010000011.1"/>
</dbReference>
<protein>
    <recommendedName>
        <fullName evidence="8">Acetolactate synthase small subunit</fullName>
        <shortName evidence="8">AHAS</shortName>
        <shortName evidence="8">ALS</shortName>
        <ecNumber evidence="8">2.2.1.6</ecNumber>
    </recommendedName>
    <alternativeName>
        <fullName evidence="8">Acetohydroxy-acid synthase small subunit</fullName>
    </alternativeName>
</protein>
<keyword evidence="8 10" id="KW-0808">Transferase</keyword>
<comment type="catalytic activity">
    <reaction evidence="7 8">
        <text>2 pyruvate + H(+) = (2S)-2-acetolactate + CO2</text>
        <dbReference type="Rhea" id="RHEA:25249"/>
        <dbReference type="ChEBI" id="CHEBI:15361"/>
        <dbReference type="ChEBI" id="CHEBI:15378"/>
        <dbReference type="ChEBI" id="CHEBI:16526"/>
        <dbReference type="ChEBI" id="CHEBI:58476"/>
        <dbReference type="EC" id="2.2.1.6"/>
    </reaction>
</comment>
<comment type="subunit">
    <text evidence="4 8">Dimer of large and small chains.</text>
</comment>
<evidence type="ECO:0000256" key="6">
    <source>
        <dbReference type="ARBA" id="ARBA00023304"/>
    </source>
</evidence>
<dbReference type="GO" id="GO:0003984">
    <property type="term" value="F:acetolactate synthase activity"/>
    <property type="evidence" value="ECO:0007669"/>
    <property type="project" value="UniProtKB-EC"/>
</dbReference>
<reference evidence="11" key="1">
    <citation type="journal article" date="2019" name="Int. J. Syst. Evol. Microbiol.">
        <title>The Global Catalogue of Microorganisms (GCM) 10K type strain sequencing project: providing services to taxonomists for standard genome sequencing and annotation.</title>
        <authorList>
            <consortium name="The Broad Institute Genomics Platform"/>
            <consortium name="The Broad Institute Genome Sequencing Center for Infectious Disease"/>
            <person name="Wu L."/>
            <person name="Ma J."/>
        </authorList>
    </citation>
    <scope>NUCLEOTIDE SEQUENCE [LARGE SCALE GENOMIC DNA]</scope>
    <source>
        <strain evidence="11">YJ-61-S</strain>
    </source>
</reference>
<evidence type="ECO:0000256" key="4">
    <source>
        <dbReference type="ARBA" id="ARBA00011744"/>
    </source>
</evidence>
<dbReference type="Gene3D" id="3.30.70.260">
    <property type="match status" value="1"/>
</dbReference>
<evidence type="ECO:0000256" key="7">
    <source>
        <dbReference type="ARBA" id="ARBA00048670"/>
    </source>
</evidence>
<comment type="similarity">
    <text evidence="3 8">Belongs to the acetolactate synthase small subunit family.</text>
</comment>
<name>A0ABV9HZP5_9FLAO</name>
<accession>A0ABV9HZP5</accession>
<evidence type="ECO:0000256" key="3">
    <source>
        <dbReference type="ARBA" id="ARBA00006341"/>
    </source>
</evidence>
<dbReference type="InterPro" id="IPR002912">
    <property type="entry name" value="ACT_dom"/>
</dbReference>
<evidence type="ECO:0000256" key="8">
    <source>
        <dbReference type="RuleBase" id="RU368092"/>
    </source>
</evidence>
<evidence type="ECO:0000313" key="10">
    <source>
        <dbReference type="EMBL" id="MFC4635632.1"/>
    </source>
</evidence>
<organism evidence="10 11">
    <name type="scientific">Dokdonia ponticola</name>
    <dbReference type="NCBI Taxonomy" id="2041041"/>
    <lineage>
        <taxon>Bacteria</taxon>
        <taxon>Pseudomonadati</taxon>
        <taxon>Bacteroidota</taxon>
        <taxon>Flavobacteriia</taxon>
        <taxon>Flavobacteriales</taxon>
        <taxon>Flavobacteriaceae</taxon>
        <taxon>Dokdonia</taxon>
    </lineage>
</organism>
<comment type="pathway">
    <text evidence="1 8">Amino-acid biosynthesis; L-isoleucine biosynthesis; L-isoleucine from 2-oxobutanoate: step 1/4.</text>
</comment>
<sequence length="193" mass="22290">MKTYTVSIYTENNIGLLNRISAIFQRRKINIESLSASESEIDDVFKFTIVVNITEHQMEKIKGQIERQVEVIKAFYHTDEETIFTESGLFKIKSDLLFEEPQIQNIIKESHARIVTVNRDFFVLEKSGRRSEIELVHRELKPFGIMQFTRSGRIAVTKTEMPISTLLQQIQKEQEAAFGVAEVYAEQSRSAKA</sequence>
<dbReference type="Pfam" id="PF10369">
    <property type="entry name" value="ALS_ss_C"/>
    <property type="match status" value="1"/>
</dbReference>
<comment type="caution">
    <text evidence="10">The sequence shown here is derived from an EMBL/GenBank/DDBJ whole genome shotgun (WGS) entry which is preliminary data.</text>
</comment>
<evidence type="ECO:0000313" key="11">
    <source>
        <dbReference type="Proteomes" id="UP001596043"/>
    </source>
</evidence>
<evidence type="ECO:0000256" key="2">
    <source>
        <dbReference type="ARBA" id="ARBA00005025"/>
    </source>
</evidence>
<dbReference type="PANTHER" id="PTHR30239:SF0">
    <property type="entry name" value="ACETOLACTATE SYNTHASE SMALL SUBUNIT 1, CHLOROPLASTIC"/>
    <property type="match status" value="1"/>
</dbReference>
<dbReference type="Gene3D" id="3.30.70.1150">
    <property type="entry name" value="ACT-like. Chain A, domain 2"/>
    <property type="match status" value="1"/>
</dbReference>
<dbReference type="PROSITE" id="PS51671">
    <property type="entry name" value="ACT"/>
    <property type="match status" value="1"/>
</dbReference>
<dbReference type="EC" id="2.2.1.6" evidence="8"/>
<dbReference type="InterPro" id="IPR054480">
    <property type="entry name" value="AHAS_small-like_ACT"/>
</dbReference>
<evidence type="ECO:0000259" key="9">
    <source>
        <dbReference type="PROSITE" id="PS51671"/>
    </source>
</evidence>
<dbReference type="PANTHER" id="PTHR30239">
    <property type="entry name" value="ACETOLACTATE SYNTHASE SMALL SUBUNIT"/>
    <property type="match status" value="1"/>
</dbReference>
<dbReference type="EMBL" id="JBHSFV010000011">
    <property type="protein sequence ID" value="MFC4635632.1"/>
    <property type="molecule type" value="Genomic_DNA"/>
</dbReference>
<dbReference type="Proteomes" id="UP001596043">
    <property type="component" value="Unassembled WGS sequence"/>
</dbReference>
<comment type="function">
    <text evidence="8">Catalyzes the conversion of 2 pyruvate molecules into acetolactate in the first common step of the biosynthetic pathway of the branched-amino acids such as leucine, isoleucine, and valine.</text>
</comment>
<dbReference type="CDD" id="cd04878">
    <property type="entry name" value="ACT_AHAS"/>
    <property type="match status" value="1"/>
</dbReference>
<proteinExistence type="inferred from homology"/>
<dbReference type="NCBIfam" id="TIGR00119">
    <property type="entry name" value="acolac_sm"/>
    <property type="match status" value="1"/>
</dbReference>
<dbReference type="SUPFAM" id="SSF55021">
    <property type="entry name" value="ACT-like"/>
    <property type="match status" value="2"/>
</dbReference>
<keyword evidence="5 8" id="KW-0028">Amino-acid biosynthesis</keyword>
<evidence type="ECO:0000256" key="1">
    <source>
        <dbReference type="ARBA" id="ARBA00004974"/>
    </source>
</evidence>
<dbReference type="InterPro" id="IPR045865">
    <property type="entry name" value="ACT-like_dom_sf"/>
</dbReference>
<dbReference type="Pfam" id="PF22629">
    <property type="entry name" value="ACT_AHAS_ss"/>
    <property type="match status" value="1"/>
</dbReference>
<dbReference type="InterPro" id="IPR019455">
    <property type="entry name" value="Acetolactate_synth_ssu_C"/>
</dbReference>
<gene>
    <name evidence="10" type="primary">ilvN</name>
    <name evidence="10" type="ORF">ACFO3O_17100</name>
</gene>
<keyword evidence="6 8" id="KW-0100">Branched-chain amino acid biosynthesis</keyword>
<comment type="pathway">
    <text evidence="2 8">Amino-acid biosynthesis; L-valine biosynthesis; L-valine from pyruvate: step 1/4.</text>
</comment>
<keyword evidence="11" id="KW-1185">Reference proteome</keyword>
<dbReference type="InterPro" id="IPR027271">
    <property type="entry name" value="Acetolactate_synth/TF_NikR_C"/>
</dbReference>
<feature type="domain" description="ACT" evidence="9">
    <location>
        <begin position="5"/>
        <end position="79"/>
    </location>
</feature>
<dbReference type="InterPro" id="IPR004789">
    <property type="entry name" value="Acetalactate_synth_ssu"/>
</dbReference>